<accession>A0ABW0SGJ1</accession>
<gene>
    <name evidence="2" type="ORF">ACFPOC_17045</name>
</gene>
<protein>
    <submittedName>
        <fullName evidence="2">Uncharacterized protein</fullName>
    </submittedName>
</protein>
<evidence type="ECO:0000313" key="3">
    <source>
        <dbReference type="Proteomes" id="UP001596056"/>
    </source>
</evidence>
<sequence>MQYHPELSPEELAIALRSQAGDLVEAGLADDQDHVRSRADEIEALHRDPSSRALSWRLGVDGEFADQDGRRRKSRTFSNASRNCGPAQGHEGLG</sequence>
<evidence type="ECO:0000313" key="2">
    <source>
        <dbReference type="EMBL" id="MFC5568118.1"/>
    </source>
</evidence>
<dbReference type="Proteomes" id="UP001596056">
    <property type="component" value="Unassembled WGS sequence"/>
</dbReference>
<feature type="region of interest" description="Disordered" evidence="1">
    <location>
        <begin position="67"/>
        <end position="94"/>
    </location>
</feature>
<keyword evidence="3" id="KW-1185">Reference proteome</keyword>
<evidence type="ECO:0000256" key="1">
    <source>
        <dbReference type="SAM" id="MobiDB-lite"/>
    </source>
</evidence>
<name>A0ABW0SGJ1_9RHOB</name>
<dbReference type="RefSeq" id="WP_209843420.1">
    <property type="nucleotide sequence ID" value="NZ_JAGGJP010000032.1"/>
</dbReference>
<reference evidence="3" key="1">
    <citation type="journal article" date="2019" name="Int. J. Syst. Evol. Microbiol.">
        <title>The Global Catalogue of Microorganisms (GCM) 10K type strain sequencing project: providing services to taxonomists for standard genome sequencing and annotation.</title>
        <authorList>
            <consortium name="The Broad Institute Genomics Platform"/>
            <consortium name="The Broad Institute Genome Sequencing Center for Infectious Disease"/>
            <person name="Wu L."/>
            <person name="Ma J."/>
        </authorList>
    </citation>
    <scope>NUCLEOTIDE SEQUENCE [LARGE SCALE GENOMIC DNA]</scope>
    <source>
        <strain evidence="3">KACC 11588</strain>
    </source>
</reference>
<organism evidence="2 3">
    <name type="scientific">Rubellimicrobium aerolatum</name>
    <dbReference type="NCBI Taxonomy" id="490979"/>
    <lineage>
        <taxon>Bacteria</taxon>
        <taxon>Pseudomonadati</taxon>
        <taxon>Pseudomonadota</taxon>
        <taxon>Alphaproteobacteria</taxon>
        <taxon>Rhodobacterales</taxon>
        <taxon>Roseobacteraceae</taxon>
        <taxon>Rubellimicrobium</taxon>
    </lineage>
</organism>
<comment type="caution">
    <text evidence="2">The sequence shown here is derived from an EMBL/GenBank/DDBJ whole genome shotgun (WGS) entry which is preliminary data.</text>
</comment>
<dbReference type="EMBL" id="JBHSNA010000026">
    <property type="protein sequence ID" value="MFC5568118.1"/>
    <property type="molecule type" value="Genomic_DNA"/>
</dbReference>
<proteinExistence type="predicted"/>